<evidence type="ECO:0000256" key="1">
    <source>
        <dbReference type="SAM" id="MobiDB-lite"/>
    </source>
</evidence>
<feature type="compositionally biased region" description="Polar residues" evidence="1">
    <location>
        <begin position="63"/>
        <end position="75"/>
    </location>
</feature>
<feature type="region of interest" description="Disordered" evidence="1">
    <location>
        <begin position="1"/>
        <end position="133"/>
    </location>
</feature>
<feature type="compositionally biased region" description="Basic and acidic residues" evidence="1">
    <location>
        <begin position="96"/>
        <end position="108"/>
    </location>
</feature>
<dbReference type="EMBL" id="MCFI01000025">
    <property type="protein sequence ID" value="ORY75777.1"/>
    <property type="molecule type" value="Genomic_DNA"/>
</dbReference>
<name>A0A1Y2EW97_PROLT</name>
<evidence type="ECO:0000313" key="3">
    <source>
        <dbReference type="Proteomes" id="UP000193685"/>
    </source>
</evidence>
<sequence length="163" mass="15962">MSGQLNDSSKAPLAPGAGSVPVPDKSNAMTPPSSSGTPSLGHDVNSANVTKDKSSGSPEAGFGTSSTAQASQPPNWTAEGDVLEQASHGRATGGTVERDVDALKREQNVDATGGEMKGPTGLPISGKAAVDGDAHDAKQAALLAGRPSADGAGSAGLPYDAGN</sequence>
<feature type="compositionally biased region" description="Low complexity" evidence="1">
    <location>
        <begin position="30"/>
        <end position="39"/>
    </location>
</feature>
<gene>
    <name evidence="2" type="ORF">BCR37DRAFT_395458</name>
</gene>
<protein>
    <submittedName>
        <fullName evidence="2">Uncharacterized protein</fullName>
    </submittedName>
</protein>
<dbReference type="GeneID" id="63788222"/>
<dbReference type="Proteomes" id="UP000193685">
    <property type="component" value="Unassembled WGS sequence"/>
</dbReference>
<comment type="caution">
    <text evidence="2">The sequence shown here is derived from an EMBL/GenBank/DDBJ whole genome shotgun (WGS) entry which is preliminary data.</text>
</comment>
<evidence type="ECO:0000313" key="2">
    <source>
        <dbReference type="EMBL" id="ORY75777.1"/>
    </source>
</evidence>
<organism evidence="2 3">
    <name type="scientific">Protomyces lactucae-debilis</name>
    <dbReference type="NCBI Taxonomy" id="2754530"/>
    <lineage>
        <taxon>Eukaryota</taxon>
        <taxon>Fungi</taxon>
        <taxon>Dikarya</taxon>
        <taxon>Ascomycota</taxon>
        <taxon>Taphrinomycotina</taxon>
        <taxon>Taphrinomycetes</taxon>
        <taxon>Taphrinales</taxon>
        <taxon>Protomycetaceae</taxon>
        <taxon>Protomyces</taxon>
    </lineage>
</organism>
<proteinExistence type="predicted"/>
<keyword evidence="3" id="KW-1185">Reference proteome</keyword>
<accession>A0A1Y2EW97</accession>
<dbReference type="RefSeq" id="XP_040722425.1">
    <property type="nucleotide sequence ID" value="XM_040871623.1"/>
</dbReference>
<dbReference type="OrthoDB" id="10527505at2759"/>
<reference evidence="2 3" key="1">
    <citation type="submission" date="2016-07" db="EMBL/GenBank/DDBJ databases">
        <title>Pervasive Adenine N6-methylation of Active Genes in Fungi.</title>
        <authorList>
            <consortium name="DOE Joint Genome Institute"/>
            <person name="Mondo S.J."/>
            <person name="Dannebaum R.O."/>
            <person name="Kuo R.C."/>
            <person name="Labutti K."/>
            <person name="Haridas S."/>
            <person name="Kuo A."/>
            <person name="Salamov A."/>
            <person name="Ahrendt S.R."/>
            <person name="Lipzen A."/>
            <person name="Sullivan W."/>
            <person name="Andreopoulos W.B."/>
            <person name="Clum A."/>
            <person name="Lindquist E."/>
            <person name="Daum C."/>
            <person name="Ramamoorthy G.K."/>
            <person name="Gryganskyi A."/>
            <person name="Culley D."/>
            <person name="Magnuson J.K."/>
            <person name="James T.Y."/>
            <person name="O'Malley M.A."/>
            <person name="Stajich J.E."/>
            <person name="Spatafora J.W."/>
            <person name="Visel A."/>
            <person name="Grigoriev I.V."/>
        </authorList>
    </citation>
    <scope>NUCLEOTIDE SEQUENCE [LARGE SCALE GENOMIC DNA]</scope>
    <source>
        <strain evidence="2 3">12-1054</strain>
    </source>
</reference>
<dbReference type="AlphaFoldDB" id="A0A1Y2EW97"/>